<sequence>MSKNRRRGGSTTSSSNSNRQATPPEISPTTSHLPIKYCAPTNEEIHSAIEQLKNGKSAGL</sequence>
<keyword evidence="3" id="KW-1185">Reference proteome</keyword>
<protein>
    <submittedName>
        <fullName evidence="2">Uncharacterized protein</fullName>
    </submittedName>
</protein>
<evidence type="ECO:0000313" key="3">
    <source>
        <dbReference type="Proteomes" id="UP000828390"/>
    </source>
</evidence>
<evidence type="ECO:0000313" key="2">
    <source>
        <dbReference type="EMBL" id="KAH3866817.1"/>
    </source>
</evidence>
<reference evidence="2" key="1">
    <citation type="journal article" date="2019" name="bioRxiv">
        <title>The Genome of the Zebra Mussel, Dreissena polymorpha: A Resource for Invasive Species Research.</title>
        <authorList>
            <person name="McCartney M.A."/>
            <person name="Auch B."/>
            <person name="Kono T."/>
            <person name="Mallez S."/>
            <person name="Zhang Y."/>
            <person name="Obille A."/>
            <person name="Becker A."/>
            <person name="Abrahante J.E."/>
            <person name="Garbe J."/>
            <person name="Badalamenti J.P."/>
            <person name="Herman A."/>
            <person name="Mangelson H."/>
            <person name="Liachko I."/>
            <person name="Sullivan S."/>
            <person name="Sone E.D."/>
            <person name="Koren S."/>
            <person name="Silverstein K.A.T."/>
            <person name="Beckman K.B."/>
            <person name="Gohl D.M."/>
        </authorList>
    </citation>
    <scope>NUCLEOTIDE SEQUENCE</scope>
    <source>
        <strain evidence="2">Duluth1</strain>
        <tissue evidence="2">Whole animal</tissue>
    </source>
</reference>
<evidence type="ECO:0000256" key="1">
    <source>
        <dbReference type="SAM" id="MobiDB-lite"/>
    </source>
</evidence>
<name>A0A9D4M060_DREPO</name>
<dbReference type="AlphaFoldDB" id="A0A9D4M060"/>
<comment type="caution">
    <text evidence="2">The sequence shown here is derived from an EMBL/GenBank/DDBJ whole genome shotgun (WGS) entry which is preliminary data.</text>
</comment>
<gene>
    <name evidence="2" type="ORF">DPMN_029940</name>
</gene>
<dbReference type="EMBL" id="JAIWYP010000002">
    <property type="protein sequence ID" value="KAH3866817.1"/>
    <property type="molecule type" value="Genomic_DNA"/>
</dbReference>
<feature type="compositionally biased region" description="Low complexity" evidence="1">
    <location>
        <begin position="9"/>
        <end position="19"/>
    </location>
</feature>
<feature type="region of interest" description="Disordered" evidence="1">
    <location>
        <begin position="1"/>
        <end position="34"/>
    </location>
</feature>
<organism evidence="2 3">
    <name type="scientific">Dreissena polymorpha</name>
    <name type="common">Zebra mussel</name>
    <name type="synonym">Mytilus polymorpha</name>
    <dbReference type="NCBI Taxonomy" id="45954"/>
    <lineage>
        <taxon>Eukaryota</taxon>
        <taxon>Metazoa</taxon>
        <taxon>Spiralia</taxon>
        <taxon>Lophotrochozoa</taxon>
        <taxon>Mollusca</taxon>
        <taxon>Bivalvia</taxon>
        <taxon>Autobranchia</taxon>
        <taxon>Heteroconchia</taxon>
        <taxon>Euheterodonta</taxon>
        <taxon>Imparidentia</taxon>
        <taxon>Neoheterodontei</taxon>
        <taxon>Myida</taxon>
        <taxon>Dreissenoidea</taxon>
        <taxon>Dreissenidae</taxon>
        <taxon>Dreissena</taxon>
    </lineage>
</organism>
<accession>A0A9D4M060</accession>
<proteinExistence type="predicted"/>
<dbReference type="Proteomes" id="UP000828390">
    <property type="component" value="Unassembled WGS sequence"/>
</dbReference>
<reference evidence="2" key="2">
    <citation type="submission" date="2020-11" db="EMBL/GenBank/DDBJ databases">
        <authorList>
            <person name="McCartney M.A."/>
            <person name="Auch B."/>
            <person name="Kono T."/>
            <person name="Mallez S."/>
            <person name="Becker A."/>
            <person name="Gohl D.M."/>
            <person name="Silverstein K.A.T."/>
            <person name="Koren S."/>
            <person name="Bechman K.B."/>
            <person name="Herman A."/>
            <person name="Abrahante J.E."/>
            <person name="Garbe J."/>
        </authorList>
    </citation>
    <scope>NUCLEOTIDE SEQUENCE</scope>
    <source>
        <strain evidence="2">Duluth1</strain>
        <tissue evidence="2">Whole animal</tissue>
    </source>
</reference>